<dbReference type="AlphaFoldDB" id="A0A0A2SRN1"/>
<dbReference type="Proteomes" id="UP000054422">
    <property type="component" value="Unassembled WGS sequence"/>
</dbReference>
<feature type="signal peptide" evidence="1">
    <location>
        <begin position="1"/>
        <end position="19"/>
    </location>
</feature>
<evidence type="ECO:0000313" key="2">
    <source>
        <dbReference type="EMBL" id="KGP62366.1"/>
    </source>
</evidence>
<evidence type="ECO:0000313" key="3">
    <source>
        <dbReference type="Proteomes" id="UP000054422"/>
    </source>
</evidence>
<gene>
    <name evidence="2" type="ORF">EP47_13835</name>
</gene>
<organism evidence="2 3">
    <name type="scientific">Legionella norrlandica</name>
    <dbReference type="NCBI Taxonomy" id="1498499"/>
    <lineage>
        <taxon>Bacteria</taxon>
        <taxon>Pseudomonadati</taxon>
        <taxon>Pseudomonadota</taxon>
        <taxon>Gammaproteobacteria</taxon>
        <taxon>Legionellales</taxon>
        <taxon>Legionellaceae</taxon>
        <taxon>Legionella</taxon>
    </lineage>
</organism>
<feature type="chain" id="PRO_5002004781" evidence="1">
    <location>
        <begin position="20"/>
        <end position="280"/>
    </location>
</feature>
<comment type="caution">
    <text evidence="2">The sequence shown here is derived from an EMBL/GenBank/DDBJ whole genome shotgun (WGS) entry which is preliminary data.</text>
</comment>
<proteinExistence type="predicted"/>
<accession>A0A0A2SRN1</accession>
<sequence>MKIKLSILLFLLMVLKTYASTAFFPKTINVWNSKEQAKIIGNCENQDKGSSDNSLPKRIRCQFTQISIKHEPPIKSKMNAKETLEFYLNSRKVKSIEELKRILCAEFNKSPELEDLSDPFGKKRYQSFVHLCQKDGNISEFIKSEVDNWSENIVNIKECSLSTQIYSLDFKHSSTNNDWISTTEPQRNFCGMIVVTRLHLDPESPFWHYSDTHIVTNPEDSFGTLPSADNSCSKLPKSTTTTFYGVQKFIKEKGFNANDISSSRNTIFVKCDRLNLLNSI</sequence>
<protein>
    <submittedName>
        <fullName evidence="2">Uncharacterized protein</fullName>
    </submittedName>
</protein>
<reference evidence="2 3" key="1">
    <citation type="submission" date="2014-05" db="EMBL/GenBank/DDBJ databases">
        <authorList>
            <person name="Rizzardi K."/>
            <person name="Winiecka-Krusnell J."/>
            <person name="Ramliden M."/>
            <person name="Alm E."/>
            <person name="Andersson S."/>
            <person name="Byfors S."/>
        </authorList>
    </citation>
    <scope>NUCLEOTIDE SEQUENCE [LARGE SCALE GENOMIC DNA]</scope>
    <source>
        <strain evidence="2 3">LEGN</strain>
    </source>
</reference>
<dbReference type="EMBL" id="JNCF01000075">
    <property type="protein sequence ID" value="KGP62366.1"/>
    <property type="molecule type" value="Genomic_DNA"/>
</dbReference>
<keyword evidence="1" id="KW-0732">Signal</keyword>
<evidence type="ECO:0000256" key="1">
    <source>
        <dbReference type="SAM" id="SignalP"/>
    </source>
</evidence>
<name>A0A0A2SRN1_9GAMM</name>
<keyword evidence="3" id="KW-1185">Reference proteome</keyword>
<dbReference type="RefSeq" id="WP_011213402.1">
    <property type="nucleotide sequence ID" value="NZ_JNCF01000075.1"/>
</dbReference>